<evidence type="ECO:0000313" key="3">
    <source>
        <dbReference type="Proteomes" id="UP000292302"/>
    </source>
</evidence>
<evidence type="ECO:0000256" key="1">
    <source>
        <dbReference type="SAM" id="MobiDB-lite"/>
    </source>
</evidence>
<dbReference type="AlphaFoldDB" id="A0A4Q9QH71"/>
<comment type="caution">
    <text evidence="2">The sequence shown here is derived from an EMBL/GenBank/DDBJ whole genome shotgun (WGS) entry which is preliminary data.</text>
</comment>
<dbReference type="Proteomes" id="UP000292302">
    <property type="component" value="Unassembled WGS sequence"/>
</dbReference>
<evidence type="ECO:0000313" key="2">
    <source>
        <dbReference type="EMBL" id="TBU73776.1"/>
    </source>
</evidence>
<name>A0A4Q9QH71_9GAMM</name>
<proteinExistence type="predicted"/>
<keyword evidence="3" id="KW-1185">Reference proteome</keyword>
<dbReference type="EMBL" id="QJUI01000020">
    <property type="protein sequence ID" value="TBU73776.1"/>
    <property type="molecule type" value="Genomic_DNA"/>
</dbReference>
<reference evidence="2 3" key="1">
    <citation type="submission" date="2018-06" db="EMBL/GenBank/DDBJ databases">
        <title>Three novel Pseudomonas species isolated from symptomatic oak.</title>
        <authorList>
            <person name="Bueno-Gonzalez V."/>
            <person name="Brady C."/>
        </authorList>
    </citation>
    <scope>NUCLEOTIDE SEQUENCE [LARGE SCALE GENOMIC DNA]</scope>
    <source>
        <strain evidence="2 3">P9A</strain>
    </source>
</reference>
<feature type="region of interest" description="Disordered" evidence="1">
    <location>
        <begin position="134"/>
        <end position="155"/>
    </location>
</feature>
<accession>A0A4Q9QH71</accession>
<organism evidence="2 3">
    <name type="scientific">Phytopseudomonas daroniae</name>
    <dbReference type="NCBI Taxonomy" id="2487519"/>
    <lineage>
        <taxon>Bacteria</taxon>
        <taxon>Pseudomonadati</taxon>
        <taxon>Pseudomonadota</taxon>
        <taxon>Gammaproteobacteria</taxon>
        <taxon>Pseudomonadales</taxon>
        <taxon>Pseudomonadaceae</taxon>
        <taxon>Phytopseudomonas</taxon>
    </lineage>
</organism>
<gene>
    <name evidence="2" type="ORF">DNK06_20235</name>
</gene>
<feature type="compositionally biased region" description="Basic and acidic residues" evidence="1">
    <location>
        <begin position="142"/>
        <end position="155"/>
    </location>
</feature>
<sequence length="155" mass="17616">MVVDNNQQDAFIARQPIFKRARRVIAYGQPDTTRALSPASDDPDTQHVADISPVFVDCSVKSPTTFDLPIRPACLSVLVQHRRLRRAHLLARKINGFERAQEHSNLGFDLFLGHLSDIRYSSVPGFAQKIQNDGWPRLLPKPRKDQEHQQQRLAA</sequence>
<protein>
    <submittedName>
        <fullName evidence="2">Uncharacterized protein</fullName>
    </submittedName>
</protein>